<proteinExistence type="predicted"/>
<accession>A0AAN5VNT0</accession>
<evidence type="ECO:0000313" key="2">
    <source>
        <dbReference type="Proteomes" id="UP000878956"/>
    </source>
</evidence>
<evidence type="ECO:0000313" key="1">
    <source>
        <dbReference type="EMBL" id="HBH1543745.1"/>
    </source>
</evidence>
<dbReference type="AlphaFoldDB" id="A0AAN5VNT0"/>
<protein>
    <submittedName>
        <fullName evidence="1">Uncharacterized protein</fullName>
    </submittedName>
</protein>
<dbReference type="EMBL" id="DAEPXK010000046">
    <property type="protein sequence ID" value="HBH1543745.1"/>
    <property type="molecule type" value="Genomic_DNA"/>
</dbReference>
<organism evidence="1 2">
    <name type="scientific">Clostridioides difficile</name>
    <name type="common">Peptoclostridium difficile</name>
    <dbReference type="NCBI Taxonomy" id="1496"/>
    <lineage>
        <taxon>Bacteria</taxon>
        <taxon>Bacillati</taxon>
        <taxon>Bacillota</taxon>
        <taxon>Clostridia</taxon>
        <taxon>Peptostreptococcales</taxon>
        <taxon>Peptostreptococcaceae</taxon>
        <taxon>Clostridioides</taxon>
    </lineage>
</organism>
<name>A0AAN5VNT0_CLODI</name>
<reference evidence="1" key="1">
    <citation type="journal article" date="2018" name="Genome Biol.">
        <title>SKESA: strategic k-mer extension for scrupulous assemblies.</title>
        <authorList>
            <person name="Souvorov A."/>
            <person name="Agarwala R."/>
            <person name="Lipman D.J."/>
        </authorList>
    </citation>
    <scope>NUCLEOTIDE SEQUENCE</scope>
    <source>
        <strain evidence="1">HN1000</strain>
    </source>
</reference>
<dbReference type="Proteomes" id="UP000878956">
    <property type="component" value="Unassembled WGS sequence"/>
</dbReference>
<dbReference type="RefSeq" id="WP_021415764.1">
    <property type="nucleotide sequence ID" value="NZ_FULL01000006.1"/>
</dbReference>
<reference evidence="1" key="2">
    <citation type="submission" date="2021-06" db="EMBL/GenBank/DDBJ databases">
        <authorList>
            <consortium name="NCBI Pathogen Detection Project"/>
        </authorList>
    </citation>
    <scope>NUCLEOTIDE SEQUENCE</scope>
    <source>
        <strain evidence="1">HN1000</strain>
    </source>
</reference>
<sequence length="80" mass="9457">MKKIYSIDLMYKDGTYKSFNVISSKGKLGFKQEILSTLRNKKYYNFALLLDNRIRKGTILDNEIAYFNINFSNLFNQKSK</sequence>
<comment type="caution">
    <text evidence="1">The sequence shown here is derived from an EMBL/GenBank/DDBJ whole genome shotgun (WGS) entry which is preliminary data.</text>
</comment>
<gene>
    <name evidence="1" type="ORF">KRM00_003277</name>
</gene>